<dbReference type="AlphaFoldDB" id="A0A7J8EK75"/>
<keyword evidence="1" id="KW-0812">Transmembrane</keyword>
<reference evidence="2 3" key="1">
    <citation type="journal article" date="2020" name="Nature">
        <title>Six reference-quality genomes reveal evolution of bat adaptations.</title>
        <authorList>
            <person name="Jebb D."/>
            <person name="Huang Z."/>
            <person name="Pippel M."/>
            <person name="Hughes G.M."/>
            <person name="Lavrichenko K."/>
            <person name="Devanna P."/>
            <person name="Winkler S."/>
            <person name="Jermiin L.S."/>
            <person name="Skirmuntt E.C."/>
            <person name="Katzourakis A."/>
            <person name="Burkitt-Gray L."/>
            <person name="Ray D.A."/>
            <person name="Sullivan K.A.M."/>
            <person name="Roscito J.G."/>
            <person name="Kirilenko B.M."/>
            <person name="Davalos L.M."/>
            <person name="Corthals A.P."/>
            <person name="Power M.L."/>
            <person name="Jones G."/>
            <person name="Ransome R.D."/>
            <person name="Dechmann D.K.N."/>
            <person name="Locatelli A.G."/>
            <person name="Puechmaille S.J."/>
            <person name="Fedrigo O."/>
            <person name="Jarvis E.D."/>
            <person name="Hiller M."/>
            <person name="Vernes S.C."/>
            <person name="Myers E.W."/>
            <person name="Teeling E.C."/>
        </authorList>
    </citation>
    <scope>NUCLEOTIDE SEQUENCE [LARGE SCALE GENOMIC DNA]</scope>
    <source>
        <strain evidence="2">MRouAeg1</strain>
        <tissue evidence="2">Muscle</tissue>
    </source>
</reference>
<proteinExistence type="predicted"/>
<keyword evidence="1" id="KW-1133">Transmembrane helix</keyword>
<evidence type="ECO:0000313" key="3">
    <source>
        <dbReference type="Proteomes" id="UP000593571"/>
    </source>
</evidence>
<protein>
    <submittedName>
        <fullName evidence="2">Uncharacterized protein</fullName>
    </submittedName>
</protein>
<sequence length="140" mass="15427">MGVHGGGGVLEFSLYSWSLMLYLFIGPSVMITDSLPAKMLKLPVLFTSIDRAGKKDSLQLRLTDAGLWKATVFLAPPSLLLFLLLPLFLSFHRPPRVAGGYVGEEGWEFSLENALDVRQRSLAYSLCVLEPGRAMARTVL</sequence>
<organism evidence="2 3">
    <name type="scientific">Rousettus aegyptiacus</name>
    <name type="common">Egyptian fruit bat</name>
    <name type="synonym">Pteropus aegyptiacus</name>
    <dbReference type="NCBI Taxonomy" id="9407"/>
    <lineage>
        <taxon>Eukaryota</taxon>
        <taxon>Metazoa</taxon>
        <taxon>Chordata</taxon>
        <taxon>Craniata</taxon>
        <taxon>Vertebrata</taxon>
        <taxon>Euteleostomi</taxon>
        <taxon>Mammalia</taxon>
        <taxon>Eutheria</taxon>
        <taxon>Laurasiatheria</taxon>
        <taxon>Chiroptera</taxon>
        <taxon>Yinpterochiroptera</taxon>
        <taxon>Pteropodoidea</taxon>
        <taxon>Pteropodidae</taxon>
        <taxon>Rousettinae</taxon>
        <taxon>Rousettus</taxon>
    </lineage>
</organism>
<keyword evidence="3" id="KW-1185">Reference proteome</keyword>
<dbReference type="Proteomes" id="UP000593571">
    <property type="component" value="Unassembled WGS sequence"/>
</dbReference>
<gene>
    <name evidence="2" type="ORF">HJG63_012581</name>
</gene>
<accession>A0A7J8EK75</accession>
<feature type="transmembrane region" description="Helical" evidence="1">
    <location>
        <begin position="12"/>
        <end position="31"/>
    </location>
</feature>
<feature type="transmembrane region" description="Helical" evidence="1">
    <location>
        <begin position="67"/>
        <end position="89"/>
    </location>
</feature>
<name>A0A7J8EK75_ROUAE</name>
<evidence type="ECO:0000313" key="2">
    <source>
        <dbReference type="EMBL" id="KAF6435864.1"/>
    </source>
</evidence>
<dbReference type="EMBL" id="JACASE010000009">
    <property type="protein sequence ID" value="KAF6435864.1"/>
    <property type="molecule type" value="Genomic_DNA"/>
</dbReference>
<comment type="caution">
    <text evidence="2">The sequence shown here is derived from an EMBL/GenBank/DDBJ whole genome shotgun (WGS) entry which is preliminary data.</text>
</comment>
<keyword evidence="1" id="KW-0472">Membrane</keyword>
<evidence type="ECO:0000256" key="1">
    <source>
        <dbReference type="SAM" id="Phobius"/>
    </source>
</evidence>